<dbReference type="PANTHER" id="PTHR43671">
    <property type="entry name" value="SERINE/THREONINE-PROTEIN KINASE NEK"/>
    <property type="match status" value="1"/>
</dbReference>
<dbReference type="InterPro" id="IPR001245">
    <property type="entry name" value="Ser-Thr/Tyr_kinase_cat_dom"/>
</dbReference>
<gene>
    <name evidence="13" type="ORF">LOTGIDRAFT_197055</name>
</gene>
<comment type="similarity">
    <text evidence="1">Belongs to the protein kinase superfamily. NEK Ser/Thr protein kinase family. NIMA subfamily.</text>
</comment>
<dbReference type="HOGENOM" id="CLU_000288_63_23_1"/>
<dbReference type="AlphaFoldDB" id="V3ZMC5"/>
<protein>
    <recommendedName>
        <fullName evidence="2">non-specific serine/threonine protein kinase</fullName>
        <ecNumber evidence="2">2.7.11.1</ecNumber>
    </recommendedName>
</protein>
<evidence type="ECO:0000256" key="4">
    <source>
        <dbReference type="ARBA" id="ARBA00022679"/>
    </source>
</evidence>
<dbReference type="GO" id="GO:0004674">
    <property type="term" value="F:protein serine/threonine kinase activity"/>
    <property type="evidence" value="ECO:0007669"/>
    <property type="project" value="UniProtKB-KW"/>
</dbReference>
<evidence type="ECO:0000256" key="9">
    <source>
        <dbReference type="ARBA" id="ARBA00048679"/>
    </source>
</evidence>
<dbReference type="PANTHER" id="PTHR43671:SF98">
    <property type="entry name" value="SERINE_THREONINE-PROTEIN KINASE NEK11"/>
    <property type="match status" value="1"/>
</dbReference>
<proteinExistence type="inferred from homology"/>
<reference evidence="13 14" key="1">
    <citation type="journal article" date="2013" name="Nature">
        <title>Insights into bilaterian evolution from three spiralian genomes.</title>
        <authorList>
            <person name="Simakov O."/>
            <person name="Marletaz F."/>
            <person name="Cho S.J."/>
            <person name="Edsinger-Gonzales E."/>
            <person name="Havlak P."/>
            <person name="Hellsten U."/>
            <person name="Kuo D.H."/>
            <person name="Larsson T."/>
            <person name="Lv J."/>
            <person name="Arendt D."/>
            <person name="Savage R."/>
            <person name="Osoegawa K."/>
            <person name="de Jong P."/>
            <person name="Grimwood J."/>
            <person name="Chapman J.A."/>
            <person name="Shapiro H."/>
            <person name="Aerts A."/>
            <person name="Otillar R.P."/>
            <person name="Terry A.Y."/>
            <person name="Boore J.L."/>
            <person name="Grigoriev I.V."/>
            <person name="Lindberg D.R."/>
            <person name="Seaver E.C."/>
            <person name="Weisblat D.A."/>
            <person name="Putnam N.H."/>
            <person name="Rokhsar D.S."/>
        </authorList>
    </citation>
    <scope>NUCLEOTIDE SEQUENCE [LARGE SCALE GENOMIC DNA]</scope>
</reference>
<evidence type="ECO:0000256" key="2">
    <source>
        <dbReference type="ARBA" id="ARBA00012513"/>
    </source>
</evidence>
<keyword evidence="14" id="KW-1185">Reference proteome</keyword>
<evidence type="ECO:0000256" key="5">
    <source>
        <dbReference type="ARBA" id="ARBA00022741"/>
    </source>
</evidence>
<keyword evidence="5 10" id="KW-0547">Nucleotide-binding</keyword>
<feature type="non-terminal residue" evidence="13">
    <location>
        <position position="204"/>
    </location>
</feature>
<dbReference type="InterPro" id="IPR017441">
    <property type="entry name" value="Protein_kinase_ATP_BS"/>
</dbReference>
<dbReference type="EMBL" id="KB203629">
    <property type="protein sequence ID" value="ESO83600.1"/>
    <property type="molecule type" value="Genomic_DNA"/>
</dbReference>
<evidence type="ECO:0000256" key="10">
    <source>
        <dbReference type="PROSITE-ProRule" id="PRU10141"/>
    </source>
</evidence>
<keyword evidence="3 11" id="KW-0723">Serine/threonine-protein kinase</keyword>
<evidence type="ECO:0000313" key="13">
    <source>
        <dbReference type="EMBL" id="ESO83600.1"/>
    </source>
</evidence>
<dbReference type="PROSITE" id="PS00108">
    <property type="entry name" value="PROTEIN_KINASE_ST"/>
    <property type="match status" value="1"/>
</dbReference>
<dbReference type="GeneID" id="20245225"/>
<dbReference type="CTD" id="20245225"/>
<dbReference type="SUPFAM" id="SSF56112">
    <property type="entry name" value="Protein kinase-like (PK-like)"/>
    <property type="match status" value="1"/>
</dbReference>
<dbReference type="PRINTS" id="PR00109">
    <property type="entry name" value="TYRKINASE"/>
</dbReference>
<feature type="binding site" evidence="10">
    <location>
        <position position="35"/>
    </location>
    <ligand>
        <name>ATP</name>
        <dbReference type="ChEBI" id="CHEBI:30616"/>
    </ligand>
</feature>
<dbReference type="InterPro" id="IPR011009">
    <property type="entry name" value="Kinase-like_dom_sf"/>
</dbReference>
<keyword evidence="4" id="KW-0808">Transferase</keyword>
<dbReference type="RefSeq" id="XP_009065632.1">
    <property type="nucleotide sequence ID" value="XM_009067384.1"/>
</dbReference>
<dbReference type="InterPro" id="IPR050660">
    <property type="entry name" value="NEK_Ser/Thr_kinase"/>
</dbReference>
<dbReference type="PROSITE" id="PS50011">
    <property type="entry name" value="PROTEIN_KINASE_DOM"/>
    <property type="match status" value="1"/>
</dbReference>
<dbReference type="Pfam" id="PF00069">
    <property type="entry name" value="Pkinase"/>
    <property type="match status" value="1"/>
</dbReference>
<dbReference type="OMA" id="ARIFMQQ"/>
<comment type="catalytic activity">
    <reaction evidence="9">
        <text>L-seryl-[protein] + ATP = O-phospho-L-seryl-[protein] + ADP + H(+)</text>
        <dbReference type="Rhea" id="RHEA:17989"/>
        <dbReference type="Rhea" id="RHEA-COMP:9863"/>
        <dbReference type="Rhea" id="RHEA-COMP:11604"/>
        <dbReference type="ChEBI" id="CHEBI:15378"/>
        <dbReference type="ChEBI" id="CHEBI:29999"/>
        <dbReference type="ChEBI" id="CHEBI:30616"/>
        <dbReference type="ChEBI" id="CHEBI:83421"/>
        <dbReference type="ChEBI" id="CHEBI:456216"/>
        <dbReference type="EC" id="2.7.11.1"/>
    </reaction>
</comment>
<evidence type="ECO:0000256" key="7">
    <source>
        <dbReference type="ARBA" id="ARBA00022840"/>
    </source>
</evidence>
<keyword evidence="7 10" id="KW-0067">ATP-binding</keyword>
<dbReference type="InterPro" id="IPR008271">
    <property type="entry name" value="Ser/Thr_kinase_AS"/>
</dbReference>
<keyword evidence="6" id="KW-0418">Kinase</keyword>
<evidence type="ECO:0000256" key="3">
    <source>
        <dbReference type="ARBA" id="ARBA00022527"/>
    </source>
</evidence>
<evidence type="ECO:0000259" key="12">
    <source>
        <dbReference type="PROSITE" id="PS50011"/>
    </source>
</evidence>
<dbReference type="Proteomes" id="UP000030746">
    <property type="component" value="Unassembled WGS sequence"/>
</dbReference>
<feature type="domain" description="Protein kinase" evidence="12">
    <location>
        <begin position="3"/>
        <end position="204"/>
    </location>
</feature>
<dbReference type="OrthoDB" id="10020384at2759"/>
<evidence type="ECO:0000313" key="14">
    <source>
        <dbReference type="Proteomes" id="UP000030746"/>
    </source>
</evidence>
<dbReference type="SMART" id="SM00220">
    <property type="entry name" value="S_TKc"/>
    <property type="match status" value="1"/>
</dbReference>
<dbReference type="EC" id="2.7.11.1" evidence="2"/>
<dbReference type="PROSITE" id="PS00107">
    <property type="entry name" value="PROTEIN_KINASE_ATP"/>
    <property type="match status" value="1"/>
</dbReference>
<evidence type="ECO:0000256" key="11">
    <source>
        <dbReference type="RuleBase" id="RU000304"/>
    </source>
</evidence>
<name>V3ZMC5_LOTGI</name>
<accession>V3ZMC5</accession>
<evidence type="ECO:0000256" key="1">
    <source>
        <dbReference type="ARBA" id="ARBA00010886"/>
    </source>
</evidence>
<evidence type="ECO:0000256" key="6">
    <source>
        <dbReference type="ARBA" id="ARBA00022777"/>
    </source>
</evidence>
<evidence type="ECO:0000256" key="8">
    <source>
        <dbReference type="ARBA" id="ARBA00047899"/>
    </source>
</evidence>
<comment type="catalytic activity">
    <reaction evidence="8">
        <text>L-threonyl-[protein] + ATP = O-phospho-L-threonyl-[protein] + ADP + H(+)</text>
        <dbReference type="Rhea" id="RHEA:46608"/>
        <dbReference type="Rhea" id="RHEA-COMP:11060"/>
        <dbReference type="Rhea" id="RHEA-COMP:11605"/>
        <dbReference type="ChEBI" id="CHEBI:15378"/>
        <dbReference type="ChEBI" id="CHEBI:30013"/>
        <dbReference type="ChEBI" id="CHEBI:30616"/>
        <dbReference type="ChEBI" id="CHEBI:61977"/>
        <dbReference type="ChEBI" id="CHEBI:456216"/>
        <dbReference type="EC" id="2.7.11.1"/>
    </reaction>
</comment>
<dbReference type="GO" id="GO:0005524">
    <property type="term" value="F:ATP binding"/>
    <property type="evidence" value="ECO:0007669"/>
    <property type="project" value="UniProtKB-UniRule"/>
</dbReference>
<dbReference type="Gene3D" id="1.10.510.10">
    <property type="entry name" value="Transferase(Phosphotransferase) domain 1"/>
    <property type="match status" value="1"/>
</dbReference>
<organism evidence="13 14">
    <name type="scientific">Lottia gigantea</name>
    <name type="common">Giant owl limpet</name>
    <dbReference type="NCBI Taxonomy" id="225164"/>
    <lineage>
        <taxon>Eukaryota</taxon>
        <taxon>Metazoa</taxon>
        <taxon>Spiralia</taxon>
        <taxon>Lophotrochozoa</taxon>
        <taxon>Mollusca</taxon>
        <taxon>Gastropoda</taxon>
        <taxon>Patellogastropoda</taxon>
        <taxon>Lottioidea</taxon>
        <taxon>Lottiidae</taxon>
        <taxon>Lottia</taxon>
    </lineage>
</organism>
<dbReference type="InterPro" id="IPR000719">
    <property type="entry name" value="Prot_kinase_dom"/>
</dbReference>
<sequence>MDVKIERQLGRGAMGIVYLMNFKSSKQKQKELALKIMESDKGPLRERMLQEMEIMKNLNHKHIVKYYTGHLHKDKILLLLEYCPGTDLHDYLQALKPSKYLTESEVYRFASQIASAILYLHKKHIIHRDIKTKNILLTKDNHVKLADFGISKYLENTIAVAESYVGTPLYIAPEIFLHQQYNYKADSWSFGCCLYELMSLHFAF</sequence>
<dbReference type="KEGG" id="lgi:LOTGIDRAFT_197055"/>